<reference evidence="3 4" key="1">
    <citation type="submission" date="2021-03" db="EMBL/GenBank/DDBJ databases">
        <title>The complete genome sequence of Acetobacter suratthaniensis TBRC 1719.</title>
        <authorList>
            <person name="Charoenyingcharoen P."/>
            <person name="Yukphan P."/>
        </authorList>
    </citation>
    <scope>NUCLEOTIDE SEQUENCE [LARGE SCALE GENOMIC DNA]</scope>
    <source>
        <strain evidence="3 4">TBRC 1719</strain>
    </source>
</reference>
<keyword evidence="2" id="KW-0067">ATP-binding</keyword>
<dbReference type="RefSeq" id="WP_207853485.1">
    <property type="nucleotide sequence ID" value="NZ_JAFVMG010000003.1"/>
</dbReference>
<dbReference type="InterPro" id="IPR027417">
    <property type="entry name" value="P-loop_NTPase"/>
</dbReference>
<name>A0ABS3LJR5_9PROT</name>
<evidence type="ECO:0008006" key="5">
    <source>
        <dbReference type="Google" id="ProtNLM"/>
    </source>
</evidence>
<evidence type="ECO:0000256" key="2">
    <source>
        <dbReference type="ARBA" id="ARBA00022840"/>
    </source>
</evidence>
<dbReference type="SUPFAM" id="SSF52540">
    <property type="entry name" value="P-loop containing nucleoside triphosphate hydrolases"/>
    <property type="match status" value="1"/>
</dbReference>
<dbReference type="Gene3D" id="3.40.50.300">
    <property type="entry name" value="P-loop containing nucleotide triphosphate hydrolases"/>
    <property type="match status" value="1"/>
</dbReference>
<keyword evidence="1" id="KW-0547">Nucleotide-binding</keyword>
<accession>A0ABS3LJR5</accession>
<evidence type="ECO:0000313" key="3">
    <source>
        <dbReference type="EMBL" id="MBO1327848.1"/>
    </source>
</evidence>
<comment type="caution">
    <text evidence="3">The sequence shown here is derived from an EMBL/GenBank/DDBJ whole genome shotgun (WGS) entry which is preliminary data.</text>
</comment>
<dbReference type="PANTHER" id="PTHR10344:SF4">
    <property type="entry name" value="UMP-CMP KINASE 2, MITOCHONDRIAL"/>
    <property type="match status" value="1"/>
</dbReference>
<evidence type="ECO:0000256" key="1">
    <source>
        <dbReference type="ARBA" id="ARBA00022741"/>
    </source>
</evidence>
<keyword evidence="4" id="KW-1185">Reference proteome</keyword>
<dbReference type="EMBL" id="JAFVMG010000003">
    <property type="protein sequence ID" value="MBO1327848.1"/>
    <property type="molecule type" value="Genomic_DNA"/>
</dbReference>
<organism evidence="3 4">
    <name type="scientific">Acetobacter suratthaniensis</name>
    <dbReference type="NCBI Taxonomy" id="1502841"/>
    <lineage>
        <taxon>Bacteria</taxon>
        <taxon>Pseudomonadati</taxon>
        <taxon>Pseudomonadota</taxon>
        <taxon>Alphaproteobacteria</taxon>
        <taxon>Acetobacterales</taxon>
        <taxon>Acetobacteraceae</taxon>
        <taxon>Acetobacter</taxon>
    </lineage>
</organism>
<evidence type="ECO:0000313" key="4">
    <source>
        <dbReference type="Proteomes" id="UP000664399"/>
    </source>
</evidence>
<proteinExistence type="predicted"/>
<dbReference type="Proteomes" id="UP000664399">
    <property type="component" value="Unassembled WGS sequence"/>
</dbReference>
<protein>
    <recommendedName>
        <fullName evidence="5">Thymidylate kinase</fullName>
    </recommendedName>
</protein>
<dbReference type="PANTHER" id="PTHR10344">
    <property type="entry name" value="THYMIDYLATE KINASE"/>
    <property type="match status" value="1"/>
</dbReference>
<gene>
    <name evidence="3" type="ORF">J2D75_05070</name>
</gene>
<sequence length="261" mass="29373">MLDNAFYPHSRQAPLIALIGCDGAGKSTLTRALAHQLGQDHQTAFCYLGLGSGDLGRRIRQWPLIGPRLATMLSTKAQKTRTPDENIPGVATALVVFCFSLLRFYRFQKAMLARSHGTLVVTDRYPQAETPGWCDGPGLSAAKTDNRFIRWLARIEKWLYDYMAAIHPTVIIFLDVDVGTAISRKPDHDPALLACKIEKTRRLHFNGAPMETIDARQDYPTVSRIVLNTVRRYVHRHKTLHALLIRRRATLQSNTLSQVTT</sequence>